<feature type="region of interest" description="Disordered" evidence="1">
    <location>
        <begin position="287"/>
        <end position="322"/>
    </location>
</feature>
<dbReference type="InterPro" id="IPR025558">
    <property type="entry name" value="DUF4283"/>
</dbReference>
<gene>
    <name evidence="3" type="ORF">Salat_0707700</name>
</gene>
<evidence type="ECO:0000256" key="1">
    <source>
        <dbReference type="SAM" id="MobiDB-lite"/>
    </source>
</evidence>
<comment type="caution">
    <text evidence="3">The sequence shown here is derived from an EMBL/GenBank/DDBJ whole genome shotgun (WGS) entry which is preliminary data.</text>
</comment>
<dbReference type="Proteomes" id="UP001293254">
    <property type="component" value="Unassembled WGS sequence"/>
</dbReference>
<feature type="domain" description="DUF4283" evidence="2">
    <location>
        <begin position="122"/>
        <end position="205"/>
    </location>
</feature>
<protein>
    <recommendedName>
        <fullName evidence="2">DUF4283 domain-containing protein</fullName>
    </recommendedName>
</protein>
<proteinExistence type="predicted"/>
<dbReference type="EMBL" id="JACGWO010000002">
    <property type="protein sequence ID" value="KAK4435443.1"/>
    <property type="molecule type" value="Genomic_DNA"/>
</dbReference>
<accession>A0AAE1YSV3</accession>
<name>A0AAE1YSV3_9LAMI</name>
<dbReference type="Pfam" id="PF14111">
    <property type="entry name" value="DUF4283"/>
    <property type="match status" value="1"/>
</dbReference>
<reference evidence="3" key="1">
    <citation type="submission" date="2020-06" db="EMBL/GenBank/DDBJ databases">
        <authorList>
            <person name="Li T."/>
            <person name="Hu X."/>
            <person name="Zhang T."/>
            <person name="Song X."/>
            <person name="Zhang H."/>
            <person name="Dai N."/>
            <person name="Sheng W."/>
            <person name="Hou X."/>
            <person name="Wei L."/>
        </authorList>
    </citation>
    <scope>NUCLEOTIDE SEQUENCE</scope>
    <source>
        <strain evidence="3">3651</strain>
        <tissue evidence="3">Leaf</tissue>
    </source>
</reference>
<feature type="compositionally biased region" description="Polar residues" evidence="1">
    <location>
        <begin position="291"/>
        <end position="306"/>
    </location>
</feature>
<organism evidence="3 4">
    <name type="scientific">Sesamum alatum</name>
    <dbReference type="NCBI Taxonomy" id="300844"/>
    <lineage>
        <taxon>Eukaryota</taxon>
        <taxon>Viridiplantae</taxon>
        <taxon>Streptophyta</taxon>
        <taxon>Embryophyta</taxon>
        <taxon>Tracheophyta</taxon>
        <taxon>Spermatophyta</taxon>
        <taxon>Magnoliopsida</taxon>
        <taxon>eudicotyledons</taxon>
        <taxon>Gunneridae</taxon>
        <taxon>Pentapetalae</taxon>
        <taxon>asterids</taxon>
        <taxon>lamiids</taxon>
        <taxon>Lamiales</taxon>
        <taxon>Pedaliaceae</taxon>
        <taxon>Sesamum</taxon>
    </lineage>
</organism>
<evidence type="ECO:0000313" key="4">
    <source>
        <dbReference type="Proteomes" id="UP001293254"/>
    </source>
</evidence>
<sequence length="322" mass="35210">MGRDFRRVCGEVLATVPCRSAAILGLGLRSLNGMLQRSPPIYTSRLASFLIVVAISFRLKGGTGAFILWQSGLLGFGGCFQPSGVQGDMGGIVGQLKRGLLLTEDEDSRVAMPDDARWQGSSQHHLCLVGRVLTKNPYNFEGFCRSIKGMISAVKDLEVQQLPLGRLLLRFSHIIDRNRALAGCSWSFERNLVILSSINADENPMQVDLNWCEFHVQIHDLPLSHMTLPIATLIEGSEAPIGVGGGTCGYIYLRKTSELLLYLRALGPSEERDSIWELVAGCPPVRGGRRMSTQPTVSHQIPNPDSQEGGRRGKEVFGYSGT</sequence>
<keyword evidence="4" id="KW-1185">Reference proteome</keyword>
<reference evidence="3" key="2">
    <citation type="journal article" date="2024" name="Plant">
        <title>Genomic evolution and insights into agronomic trait innovations of Sesamum species.</title>
        <authorList>
            <person name="Miao H."/>
            <person name="Wang L."/>
            <person name="Qu L."/>
            <person name="Liu H."/>
            <person name="Sun Y."/>
            <person name="Le M."/>
            <person name="Wang Q."/>
            <person name="Wei S."/>
            <person name="Zheng Y."/>
            <person name="Lin W."/>
            <person name="Duan Y."/>
            <person name="Cao H."/>
            <person name="Xiong S."/>
            <person name="Wang X."/>
            <person name="Wei L."/>
            <person name="Li C."/>
            <person name="Ma Q."/>
            <person name="Ju M."/>
            <person name="Zhao R."/>
            <person name="Li G."/>
            <person name="Mu C."/>
            <person name="Tian Q."/>
            <person name="Mei H."/>
            <person name="Zhang T."/>
            <person name="Gao T."/>
            <person name="Zhang H."/>
        </authorList>
    </citation>
    <scope>NUCLEOTIDE SEQUENCE</scope>
    <source>
        <strain evidence="3">3651</strain>
    </source>
</reference>
<evidence type="ECO:0000313" key="3">
    <source>
        <dbReference type="EMBL" id="KAK4435443.1"/>
    </source>
</evidence>
<evidence type="ECO:0000259" key="2">
    <source>
        <dbReference type="Pfam" id="PF14111"/>
    </source>
</evidence>
<dbReference type="AlphaFoldDB" id="A0AAE1YSV3"/>